<evidence type="ECO:0000313" key="9">
    <source>
        <dbReference type="EMBL" id="CAE0403278.1"/>
    </source>
</evidence>
<dbReference type="GO" id="GO:0031593">
    <property type="term" value="F:polyubiquitin modification-dependent protein binding"/>
    <property type="evidence" value="ECO:0007669"/>
    <property type="project" value="TreeGrafter"/>
</dbReference>
<dbReference type="Pfam" id="PF00627">
    <property type="entry name" value="UBA"/>
    <property type="match status" value="2"/>
</dbReference>
<evidence type="ECO:0000256" key="6">
    <source>
        <dbReference type="SAM" id="MobiDB-lite"/>
    </source>
</evidence>
<keyword evidence="2" id="KW-0677">Repeat</keyword>
<accession>A0A7S3P0B9</accession>
<dbReference type="InterPro" id="IPR036353">
    <property type="entry name" value="XPC-bd_sf"/>
</dbReference>
<dbReference type="EMBL" id="HBIM01001703">
    <property type="protein sequence ID" value="CAE0403278.1"/>
    <property type="molecule type" value="Transcribed_RNA"/>
</dbReference>
<dbReference type="Gene3D" id="1.10.8.10">
    <property type="entry name" value="DNA helicase RuvA subunit, C-terminal domain"/>
    <property type="match status" value="2"/>
</dbReference>
<dbReference type="GO" id="GO:0043130">
    <property type="term" value="F:ubiquitin binding"/>
    <property type="evidence" value="ECO:0007669"/>
    <property type="project" value="TreeGrafter"/>
</dbReference>
<gene>
    <name evidence="9" type="ORF">ACOF00016_LOCUS1490</name>
</gene>
<comment type="subcellular location">
    <subcellularLocation>
        <location evidence="1">Nucleus</location>
    </subcellularLocation>
</comment>
<dbReference type="FunFam" id="3.10.20.90:FF:000254">
    <property type="entry name" value="UV excision repair protein Rad23"/>
    <property type="match status" value="1"/>
</dbReference>
<dbReference type="GO" id="GO:0070628">
    <property type="term" value="F:proteasome binding"/>
    <property type="evidence" value="ECO:0007669"/>
    <property type="project" value="TreeGrafter"/>
</dbReference>
<dbReference type="SUPFAM" id="SSF46934">
    <property type="entry name" value="UBA-like"/>
    <property type="match status" value="2"/>
</dbReference>
<keyword evidence="5" id="KW-0539">Nucleus</keyword>
<proteinExistence type="predicted"/>
<evidence type="ECO:0008006" key="10">
    <source>
        <dbReference type="Google" id="ProtNLM"/>
    </source>
</evidence>
<dbReference type="InterPro" id="IPR015940">
    <property type="entry name" value="UBA"/>
</dbReference>
<dbReference type="Pfam" id="PF00240">
    <property type="entry name" value="ubiquitin"/>
    <property type="match status" value="1"/>
</dbReference>
<feature type="region of interest" description="Disordered" evidence="6">
    <location>
        <begin position="285"/>
        <end position="323"/>
    </location>
</feature>
<evidence type="ECO:0000256" key="3">
    <source>
        <dbReference type="ARBA" id="ARBA00022763"/>
    </source>
</evidence>
<dbReference type="FunFam" id="1.10.8.10:FF:000003">
    <property type="entry name" value="UV excision repair protein RAD23 homolog"/>
    <property type="match status" value="1"/>
</dbReference>
<reference evidence="9" key="1">
    <citation type="submission" date="2021-01" db="EMBL/GenBank/DDBJ databases">
        <authorList>
            <person name="Corre E."/>
            <person name="Pelletier E."/>
            <person name="Niang G."/>
            <person name="Scheremetjew M."/>
            <person name="Finn R."/>
            <person name="Kale V."/>
            <person name="Holt S."/>
            <person name="Cochrane G."/>
            <person name="Meng A."/>
            <person name="Brown T."/>
            <person name="Cohen L."/>
        </authorList>
    </citation>
    <scope>NUCLEOTIDE SEQUENCE</scope>
    <source>
        <strain evidence="9">CCMP127</strain>
    </source>
</reference>
<dbReference type="InterPro" id="IPR006636">
    <property type="entry name" value="STI1_HS-bd"/>
</dbReference>
<sequence length="476" mass="48220">MKVTVKTLTGRKFPIEADDSSTVAAVKGIIEAANAELPAASMKLIHSGKVLKDEDILSTVGIKENDFLVVMITKKKAAPKTPAPQKEEEAAKAPAAAAATSTSASTPAPAAASTPAASTAAATTSTATASTTTPAAATPAPTSTTATTPAAPTQPAISDAAVENLVGMGFPEEAVRHCMRVAQGNPDLAVEFLTNGIPEGMEQAMQAAAARGGTTPASSGGTASTTAQPLQALRNHPQFNDLRRLVQSNPQMLQQVLTQIGQQQPDLLQEINANQALFLQMMNEPIQEGSSGGGGSSSAAPTAGASSSPAGGENPFAGGMGNPMQMAQMIQSMNPEELGQMAQMMGVSTEQLRTTAQMIGQMPPEQLNQFIMQAMGGGDGGMESMFGGGGAGGAPGGGQVLRLTDEEMAAVDRLTEMGFDRAEAAQAFLACDKNEALAANLLMDSMMGDDSGGGNQGGGGDNNGGGGADDDEDMYD</sequence>
<dbReference type="InterPro" id="IPR009060">
    <property type="entry name" value="UBA-like_sf"/>
</dbReference>
<dbReference type="AlphaFoldDB" id="A0A7S3P0B9"/>
<keyword evidence="4" id="KW-0234">DNA repair</keyword>
<dbReference type="PROSITE" id="PS50030">
    <property type="entry name" value="UBA"/>
    <property type="match status" value="2"/>
</dbReference>
<evidence type="ECO:0000259" key="8">
    <source>
        <dbReference type="PROSITE" id="PS50053"/>
    </source>
</evidence>
<dbReference type="CDD" id="cd14281">
    <property type="entry name" value="UBA2_Rad23_like"/>
    <property type="match status" value="1"/>
</dbReference>
<feature type="domain" description="UBA" evidence="7">
    <location>
        <begin position="403"/>
        <end position="445"/>
    </location>
</feature>
<dbReference type="InterPro" id="IPR000626">
    <property type="entry name" value="Ubiquitin-like_dom"/>
</dbReference>
<feature type="compositionally biased region" description="Low complexity" evidence="6">
    <location>
        <begin position="297"/>
        <end position="312"/>
    </location>
</feature>
<dbReference type="SMART" id="SM00165">
    <property type="entry name" value="UBA"/>
    <property type="match status" value="2"/>
</dbReference>
<evidence type="ECO:0000256" key="4">
    <source>
        <dbReference type="ARBA" id="ARBA00023204"/>
    </source>
</evidence>
<dbReference type="GO" id="GO:0005829">
    <property type="term" value="C:cytosol"/>
    <property type="evidence" value="ECO:0007669"/>
    <property type="project" value="TreeGrafter"/>
</dbReference>
<dbReference type="GO" id="GO:0003684">
    <property type="term" value="F:damaged DNA binding"/>
    <property type="evidence" value="ECO:0007669"/>
    <property type="project" value="InterPro"/>
</dbReference>
<name>A0A7S3P0B9_9STRA</name>
<evidence type="ECO:0000256" key="1">
    <source>
        <dbReference type="ARBA" id="ARBA00004123"/>
    </source>
</evidence>
<feature type="region of interest" description="Disordered" evidence="6">
    <location>
        <begin position="445"/>
        <end position="476"/>
    </location>
</feature>
<dbReference type="SMART" id="SM00213">
    <property type="entry name" value="UBQ"/>
    <property type="match status" value="1"/>
</dbReference>
<dbReference type="Pfam" id="PF09280">
    <property type="entry name" value="XPC-binding"/>
    <property type="match status" value="1"/>
</dbReference>
<dbReference type="SUPFAM" id="SSF54236">
    <property type="entry name" value="Ubiquitin-like"/>
    <property type="match status" value="1"/>
</dbReference>
<feature type="compositionally biased region" description="Gly residues" evidence="6">
    <location>
        <begin position="450"/>
        <end position="467"/>
    </location>
</feature>
<keyword evidence="3" id="KW-0227">DNA damage</keyword>
<dbReference type="GO" id="GO:0043161">
    <property type="term" value="P:proteasome-mediated ubiquitin-dependent protein catabolic process"/>
    <property type="evidence" value="ECO:0007669"/>
    <property type="project" value="InterPro"/>
</dbReference>
<feature type="region of interest" description="Disordered" evidence="6">
    <location>
        <begin position="76"/>
        <end position="153"/>
    </location>
</feature>
<dbReference type="Gene3D" id="1.10.10.540">
    <property type="entry name" value="XPC-binding domain"/>
    <property type="match status" value="1"/>
</dbReference>
<dbReference type="GO" id="GO:0005654">
    <property type="term" value="C:nucleoplasm"/>
    <property type="evidence" value="ECO:0007669"/>
    <property type="project" value="TreeGrafter"/>
</dbReference>
<evidence type="ECO:0000256" key="5">
    <source>
        <dbReference type="ARBA" id="ARBA00023242"/>
    </source>
</evidence>
<protein>
    <recommendedName>
        <fullName evidence="10">UV excision repair protein RAD23</fullName>
    </recommendedName>
</protein>
<feature type="compositionally biased region" description="Low complexity" evidence="6">
    <location>
        <begin position="92"/>
        <end position="153"/>
    </location>
</feature>
<evidence type="ECO:0000256" key="2">
    <source>
        <dbReference type="ARBA" id="ARBA00022737"/>
    </source>
</evidence>
<dbReference type="PROSITE" id="PS50053">
    <property type="entry name" value="UBIQUITIN_2"/>
    <property type="match status" value="1"/>
</dbReference>
<dbReference type="SUPFAM" id="SSF101238">
    <property type="entry name" value="XPC-binding domain"/>
    <property type="match status" value="1"/>
</dbReference>
<dbReference type="PANTHER" id="PTHR10621:SF0">
    <property type="entry name" value="UV EXCISION REPAIR PROTEIN RAD23"/>
    <property type="match status" value="1"/>
</dbReference>
<dbReference type="InterPro" id="IPR029071">
    <property type="entry name" value="Ubiquitin-like_domsf"/>
</dbReference>
<dbReference type="Gene3D" id="3.10.20.90">
    <property type="entry name" value="Phosphatidylinositol 3-kinase Catalytic Subunit, Chain A, domain 1"/>
    <property type="match status" value="1"/>
</dbReference>
<dbReference type="GO" id="GO:0006289">
    <property type="term" value="P:nucleotide-excision repair"/>
    <property type="evidence" value="ECO:0007669"/>
    <property type="project" value="InterPro"/>
</dbReference>
<dbReference type="InterPro" id="IPR015360">
    <property type="entry name" value="XPC-bd"/>
</dbReference>
<organism evidence="9">
    <name type="scientific">Amphora coffeiformis</name>
    <dbReference type="NCBI Taxonomy" id="265554"/>
    <lineage>
        <taxon>Eukaryota</taxon>
        <taxon>Sar</taxon>
        <taxon>Stramenopiles</taxon>
        <taxon>Ochrophyta</taxon>
        <taxon>Bacillariophyta</taxon>
        <taxon>Bacillariophyceae</taxon>
        <taxon>Bacillariophycidae</taxon>
        <taxon>Thalassiophysales</taxon>
        <taxon>Catenulaceae</taxon>
        <taxon>Amphora</taxon>
    </lineage>
</organism>
<feature type="domain" description="Ubiquitin-like" evidence="8">
    <location>
        <begin position="1"/>
        <end position="77"/>
    </location>
</feature>
<dbReference type="CDD" id="cd01805">
    <property type="entry name" value="Ubl_Rad23"/>
    <property type="match status" value="1"/>
</dbReference>
<dbReference type="PANTHER" id="PTHR10621">
    <property type="entry name" value="UV EXCISION REPAIR PROTEIN RAD23"/>
    <property type="match status" value="1"/>
</dbReference>
<dbReference type="FunFam" id="1.10.8.10:FF:000002">
    <property type="entry name" value="UV excision repair protein RAD23 homolog"/>
    <property type="match status" value="1"/>
</dbReference>
<feature type="domain" description="UBA" evidence="7">
    <location>
        <begin position="156"/>
        <end position="196"/>
    </location>
</feature>
<evidence type="ECO:0000259" key="7">
    <source>
        <dbReference type="PROSITE" id="PS50030"/>
    </source>
</evidence>
<dbReference type="SMART" id="SM00727">
    <property type="entry name" value="STI1"/>
    <property type="match status" value="1"/>
</dbReference>